<dbReference type="GO" id="GO:0005886">
    <property type="term" value="C:plasma membrane"/>
    <property type="evidence" value="ECO:0007669"/>
    <property type="project" value="UniProtKB-SubCell"/>
</dbReference>
<protein>
    <recommendedName>
        <fullName evidence="10">Type II secretion system protein GspC N-terminal domain-containing protein</fullName>
    </recommendedName>
</protein>
<feature type="compositionally biased region" description="Pro residues" evidence="9">
    <location>
        <begin position="72"/>
        <end position="95"/>
    </location>
</feature>
<feature type="region of interest" description="Disordered" evidence="9">
    <location>
        <begin position="175"/>
        <end position="222"/>
    </location>
</feature>
<evidence type="ECO:0000256" key="3">
    <source>
        <dbReference type="ARBA" id="ARBA00022475"/>
    </source>
</evidence>
<proteinExistence type="predicted"/>
<organism evidence="11 12">
    <name type="scientific">Candidatus Methylomirabilis limnetica</name>
    <dbReference type="NCBI Taxonomy" id="2033718"/>
    <lineage>
        <taxon>Bacteria</taxon>
        <taxon>Candidatus Methylomirabilota</taxon>
        <taxon>Candidatus Methylomirabilia</taxon>
        <taxon>Candidatus Methylomirabilales</taxon>
        <taxon>Candidatus Methylomirabilaceae</taxon>
        <taxon>Candidatus Methylomirabilis</taxon>
    </lineage>
</organism>
<dbReference type="Proteomes" id="UP000241436">
    <property type="component" value="Unassembled WGS sequence"/>
</dbReference>
<evidence type="ECO:0000256" key="1">
    <source>
        <dbReference type="ARBA" id="ARBA00004533"/>
    </source>
</evidence>
<sequence>MRRPLRLLNLILGLVAVLIAAAVVKAWVSPVASVPGSAVTKPLQEAEALAYSQTARPPLTQFDGLLEKNPFKQPPPMPVRPQGASPPPPPPPPLPTLVGTILSDHERRAILSDKGKANIYTIGQEVAGGVITEIKEDRIIFKRGDTLHDLALKAAIESAAAAPAKASAPVAVQAGVPAQSSGPIQAPVPDAVPDREEIQRRRTERLRERQERRERRATQQEM</sequence>
<evidence type="ECO:0000313" key="12">
    <source>
        <dbReference type="Proteomes" id="UP000241436"/>
    </source>
</evidence>
<dbReference type="InterPro" id="IPR024961">
    <property type="entry name" value="T2SS_GspC_N"/>
</dbReference>
<feature type="compositionally biased region" description="Basic and acidic residues" evidence="9">
    <location>
        <begin position="192"/>
        <end position="222"/>
    </location>
</feature>
<evidence type="ECO:0000256" key="4">
    <source>
        <dbReference type="ARBA" id="ARBA00022519"/>
    </source>
</evidence>
<evidence type="ECO:0000256" key="7">
    <source>
        <dbReference type="ARBA" id="ARBA00022989"/>
    </source>
</evidence>
<keyword evidence="4" id="KW-0997">Cell inner membrane</keyword>
<comment type="subcellular location">
    <subcellularLocation>
        <location evidence="1">Cell inner membrane</location>
    </subcellularLocation>
</comment>
<feature type="domain" description="Type II secretion system protein GspC N-terminal" evidence="10">
    <location>
        <begin position="13"/>
        <end position="151"/>
    </location>
</feature>
<dbReference type="RefSeq" id="WP_107560930.1">
    <property type="nucleotide sequence ID" value="NZ_NVQC01000007.1"/>
</dbReference>
<dbReference type="AlphaFoldDB" id="A0A2T4U1D5"/>
<reference evidence="11 12" key="1">
    <citation type="submission" date="2017-09" db="EMBL/GenBank/DDBJ databases">
        <title>Bloom of a denitrifying methanotroph, Candidatus Methylomirabilis limnetica, in a deep stratified lake.</title>
        <authorList>
            <person name="Graf J.S."/>
            <person name="Marchant H.K."/>
            <person name="Tienken D."/>
            <person name="Hach P.F."/>
            <person name="Brand A."/>
            <person name="Schubert C.J."/>
            <person name="Kuypers M.M."/>
            <person name="Milucka J."/>
        </authorList>
    </citation>
    <scope>NUCLEOTIDE SEQUENCE [LARGE SCALE GENOMIC DNA]</scope>
    <source>
        <strain evidence="11 12">Zug</strain>
    </source>
</reference>
<accession>A0A2T4U1D5</accession>
<keyword evidence="5" id="KW-0812">Transmembrane</keyword>
<evidence type="ECO:0000256" key="5">
    <source>
        <dbReference type="ARBA" id="ARBA00022692"/>
    </source>
</evidence>
<evidence type="ECO:0000256" key="6">
    <source>
        <dbReference type="ARBA" id="ARBA00022927"/>
    </source>
</evidence>
<evidence type="ECO:0000256" key="8">
    <source>
        <dbReference type="ARBA" id="ARBA00023136"/>
    </source>
</evidence>
<evidence type="ECO:0000313" key="11">
    <source>
        <dbReference type="EMBL" id="PTL37177.1"/>
    </source>
</evidence>
<dbReference type="EMBL" id="NVQC01000007">
    <property type="protein sequence ID" value="PTL37177.1"/>
    <property type="molecule type" value="Genomic_DNA"/>
</dbReference>
<evidence type="ECO:0000259" key="10">
    <source>
        <dbReference type="Pfam" id="PF11356"/>
    </source>
</evidence>
<keyword evidence="3" id="KW-1003">Cell membrane</keyword>
<name>A0A2T4U1D5_9BACT</name>
<keyword evidence="2" id="KW-0813">Transport</keyword>
<dbReference type="Pfam" id="PF11356">
    <property type="entry name" value="T2SSC"/>
    <property type="match status" value="1"/>
</dbReference>
<keyword evidence="12" id="KW-1185">Reference proteome</keyword>
<feature type="region of interest" description="Disordered" evidence="9">
    <location>
        <begin position="64"/>
        <end position="95"/>
    </location>
</feature>
<gene>
    <name evidence="11" type="ORF">CLG94_00400</name>
</gene>
<reference evidence="12" key="2">
    <citation type="journal article" date="2018" name="Environ. Microbiol.">
        <title>Bloom of a denitrifying methanotroph, 'Candidatus Methylomirabilis limnetica', in a deep stratified lake.</title>
        <authorList>
            <person name="Graf J.S."/>
            <person name="Mayr M.J."/>
            <person name="Marchant H.K."/>
            <person name="Tienken D."/>
            <person name="Hach P.F."/>
            <person name="Brand A."/>
            <person name="Schubert C.J."/>
            <person name="Kuypers M.M."/>
            <person name="Milucka J."/>
        </authorList>
    </citation>
    <scope>NUCLEOTIDE SEQUENCE [LARGE SCALE GENOMIC DNA]</scope>
    <source>
        <strain evidence="12">Zug</strain>
    </source>
</reference>
<keyword evidence="6" id="KW-0653">Protein transport</keyword>
<keyword evidence="8" id="KW-0472">Membrane</keyword>
<comment type="caution">
    <text evidence="11">The sequence shown here is derived from an EMBL/GenBank/DDBJ whole genome shotgun (WGS) entry which is preliminary data.</text>
</comment>
<dbReference type="Gene3D" id="2.30.30.830">
    <property type="match status" value="1"/>
</dbReference>
<evidence type="ECO:0000256" key="9">
    <source>
        <dbReference type="SAM" id="MobiDB-lite"/>
    </source>
</evidence>
<dbReference type="GO" id="GO:0015031">
    <property type="term" value="P:protein transport"/>
    <property type="evidence" value="ECO:0007669"/>
    <property type="project" value="UniProtKB-KW"/>
</dbReference>
<evidence type="ECO:0000256" key="2">
    <source>
        <dbReference type="ARBA" id="ARBA00022448"/>
    </source>
</evidence>
<keyword evidence="7" id="KW-1133">Transmembrane helix</keyword>